<accession>A0ABN5V1J0</accession>
<evidence type="ECO:0000313" key="2">
    <source>
        <dbReference type="Proteomes" id="UP000035061"/>
    </source>
</evidence>
<sequence length="351" mass="39312">MLLLTPRPANEQHDLVNTVEESIPITRRLTDILVFQRPIGRDDELLNGEIPIHVPSVDLTGIIIENLDQISKSNAATRKRTVNRSTTQIIQKNHGLTLIVVKRCGPILHEIDIVKPLASLRIMQSSPRLTSAGLTPTVFHKRKLILTCLGFLLKVLSFKRLAVLKVIRHYHSQRRVFNHIAERPTFLVDLKVDDLPVPKLLRGIARPIEPLVLLIGHGGVHQIVPSQRITIIVLLRGVLMDKGASDPSVFLGAIGVRTLKILHNLKMDARKLIHQSLAPYTTVRGYNALQMQMFGILTTFKLTGIPVMGQLLLKSTFDLGRVFGAEAFLDIVQRKEPVITRAGDQIRVFHC</sequence>
<dbReference type="Proteomes" id="UP000035061">
    <property type="component" value="Chromosome"/>
</dbReference>
<evidence type="ECO:0000313" key="1">
    <source>
        <dbReference type="EMBL" id="BAR01686.1"/>
    </source>
</evidence>
<dbReference type="EMBL" id="AP012325">
    <property type="protein sequence ID" value="BAR01686.1"/>
    <property type="molecule type" value="Genomic_DNA"/>
</dbReference>
<name>A0ABN5V1J0_9BIFI</name>
<reference evidence="1 2" key="1">
    <citation type="submission" date="2012-02" db="EMBL/GenBank/DDBJ databases">
        <title>Complete genome sequence of Bifidobacterium catenulatum JCM 1194.</title>
        <authorList>
            <person name="Toh H."/>
            <person name="Oshima K."/>
            <person name="Morita H."/>
            <person name="Hattori M."/>
        </authorList>
    </citation>
    <scope>NUCLEOTIDE SEQUENCE [LARGE SCALE GENOMIC DNA]</scope>
    <source>
        <strain evidence="1 2">JCM 1194</strain>
    </source>
</reference>
<organism evidence="1 2">
    <name type="scientific">Bifidobacterium catenulatum DSM 16992 = JCM 1194 = LMG 11043</name>
    <dbReference type="NCBI Taxonomy" id="566552"/>
    <lineage>
        <taxon>Bacteria</taxon>
        <taxon>Bacillati</taxon>
        <taxon>Actinomycetota</taxon>
        <taxon>Actinomycetes</taxon>
        <taxon>Bifidobacteriales</taxon>
        <taxon>Bifidobacteriaceae</taxon>
        <taxon>Bifidobacterium</taxon>
    </lineage>
</organism>
<gene>
    <name evidence="1" type="ORF">BBCT_0718</name>
</gene>
<proteinExistence type="predicted"/>
<protein>
    <submittedName>
        <fullName evidence="1">Uncharacterized protein</fullName>
    </submittedName>
</protein>
<keyword evidence="2" id="KW-1185">Reference proteome</keyword>